<dbReference type="InterPro" id="IPR014729">
    <property type="entry name" value="Rossmann-like_a/b/a_fold"/>
</dbReference>
<keyword evidence="4" id="KW-0433">Leucine-rich repeat</keyword>
<dbReference type="PROSITE" id="PS51352">
    <property type="entry name" value="THIOREDOXIN_2"/>
    <property type="match status" value="1"/>
</dbReference>
<dbReference type="InterPro" id="IPR013766">
    <property type="entry name" value="Thioredoxin_domain"/>
</dbReference>
<dbReference type="AlphaFoldDB" id="A0AAD6LAW5"/>
<dbReference type="InterPro" id="IPR051348">
    <property type="entry name" value="U-box_ubiquitin_ligases"/>
</dbReference>
<reference evidence="20 21" key="1">
    <citation type="journal article" date="2023" name="Mol. Ecol. Resour.">
        <title>Chromosome-level genome assembly of a triploid poplar Populus alba 'Berolinensis'.</title>
        <authorList>
            <person name="Chen S."/>
            <person name="Yu Y."/>
            <person name="Wang X."/>
            <person name="Wang S."/>
            <person name="Zhang T."/>
            <person name="Zhou Y."/>
            <person name="He R."/>
            <person name="Meng N."/>
            <person name="Wang Y."/>
            <person name="Liu W."/>
            <person name="Liu Z."/>
            <person name="Liu J."/>
            <person name="Guo Q."/>
            <person name="Huang H."/>
            <person name="Sederoff R.R."/>
            <person name="Wang G."/>
            <person name="Qu G."/>
            <person name="Chen S."/>
        </authorList>
    </citation>
    <scope>NUCLEOTIDE SEQUENCE [LARGE SCALE GENOMIC DNA]</scope>
    <source>
        <strain evidence="20">SC-2020</strain>
    </source>
</reference>
<evidence type="ECO:0000256" key="11">
    <source>
        <dbReference type="ARBA" id="ARBA00022989"/>
    </source>
</evidence>
<evidence type="ECO:0000256" key="9">
    <source>
        <dbReference type="ARBA" id="ARBA00022786"/>
    </source>
</evidence>
<sequence length="1205" mass="133706">MAHKVACWHLMMLLLFYFLVTASHFFVTSHGATDAEILVNFKNSLSTNSLLYDWNVSGIPPCTGGTDNWVGLRCNNDSTIDKLLLENMGLKGTIDIDILMQLPTLRTLSFMNNSFEGPMPEVKKLSSLRNLYLSNNNFSGKMDKDAFDGMSSLKEVYLAHNEFTGEIPTSLVLVQKLTKLSLEGNQFDGNLPDFPQENLTVFNAAGNNFKGQIPTSLAEFSASSFAGNQGLCGKPLTVCKSSRKKTVVIIAVVVVSVFALSAIVVFACIRSRQNKTLKFKDTKKKFGDDKKEAQSPDQFGDGKMGDSGQLHFVRYDRDRFDLQDLLRASAEVLGSGTFGSSYKAVLLDGPAMVVKRFRHISNGGKEGFHEHMRKLGTLSHPNLLPLVAYYYRKEEKLLVSDFVENGSLASHLHGKRSPGKPWIEWPTRLRIVKGVAKGLAYLYKEFPTLALPHGHLKSSNVLLDDTFEPLLTDYALVPVVPLSSCHGKVISLLFSANWCRPCKSFAPQLLKIYNALRATGKKLEILAIPNKDKTWQGLCRIFNIKGIPALFIIGQDGETISTYGKAMISLCSAKASPLTESRITEMKAALKKKGDALPRQVKNVKHQHALKLDMDNRTINLMAAEYLLVKAQTPESNLWGREFRGSLPEKRVGGNGLVAVAIDKDKSSQIALKWAIDNLLVKGQTVILIHVNLKSSLSSHSSSPKKNQFVGSKDPDSKDLFLPFRCFCTRKDISCKDVMLEDTDVAKALIEYVTQTLIETLIVGGSTKGGFLRMLKCDDRHVKMANKLYINNPFKAADIAGNVSRGAPDFCTVYVITKGKIQSMRPASRPAPVTSVHSQLLNQNDTMPASMDTHIPPTPVKRAEKPPLEPPRRSIGHHSLGESYGELSVPDSDISFVSSGRASIDSIFPAFYDNTETSRTPPRLSNISDFDSNYSFESLHYGRRSMDQGGFSPELSPFSHESDQLPSAAEDVEAEMRRLKLELKQTMEMYSSACKEALTAKQKAKELQRWKMEEEQRLEEARLAEEAALAIAEREKAKSKAAIEAAEAAQRIAELESQKRINAEMKAHREAEEKRKALDALANSDVRYRRYPIEEIEAATDYFSESRKIGEGGYGPVYKGYLDHTSVAIKVLRPDAAQGRSQFQQECAELRRKDRPDLGKVVLPELKRLRAIAEETMHRSLSTPSASDLPSSRSEVSSRSSSAHA</sequence>
<keyword evidence="6 17" id="KW-0732">Signal</keyword>
<feature type="region of interest" description="Disordered" evidence="15">
    <location>
        <begin position="285"/>
        <end position="305"/>
    </location>
</feature>
<dbReference type="SUPFAM" id="SSF52833">
    <property type="entry name" value="Thioredoxin-like"/>
    <property type="match status" value="1"/>
</dbReference>
<dbReference type="FunFam" id="3.30.200.20:FF:000307">
    <property type="entry name" value="pollen receptor-like kinase 1"/>
    <property type="match status" value="1"/>
</dbReference>
<dbReference type="SUPFAM" id="SSF52402">
    <property type="entry name" value="Adenine nucleotide alpha hydrolases-like"/>
    <property type="match status" value="1"/>
</dbReference>
<organism evidence="20 21">
    <name type="scientific">Populus alba x Populus x berolinensis</name>
    <dbReference type="NCBI Taxonomy" id="444605"/>
    <lineage>
        <taxon>Eukaryota</taxon>
        <taxon>Viridiplantae</taxon>
        <taxon>Streptophyta</taxon>
        <taxon>Embryophyta</taxon>
        <taxon>Tracheophyta</taxon>
        <taxon>Spermatophyta</taxon>
        <taxon>Magnoliopsida</taxon>
        <taxon>eudicotyledons</taxon>
        <taxon>Gunneridae</taxon>
        <taxon>Pentapetalae</taxon>
        <taxon>rosids</taxon>
        <taxon>fabids</taxon>
        <taxon>Malpighiales</taxon>
        <taxon>Salicaceae</taxon>
        <taxon>Saliceae</taxon>
        <taxon>Populus</taxon>
    </lineage>
</organism>
<feature type="coiled-coil region" evidence="14">
    <location>
        <begin position="969"/>
        <end position="1075"/>
    </location>
</feature>
<feature type="domain" description="Thioredoxin" evidence="19">
    <location>
        <begin position="440"/>
        <end position="592"/>
    </location>
</feature>
<keyword evidence="12 16" id="KW-0472">Membrane</keyword>
<keyword evidence="7" id="KW-0677">Repeat</keyword>
<feature type="compositionally biased region" description="Basic and acidic residues" evidence="15">
    <location>
        <begin position="861"/>
        <end position="872"/>
    </location>
</feature>
<evidence type="ECO:0000256" key="14">
    <source>
        <dbReference type="SAM" id="Coils"/>
    </source>
</evidence>
<proteinExistence type="predicted"/>
<dbReference type="Pfam" id="PF08263">
    <property type="entry name" value="LRRNT_2"/>
    <property type="match status" value="1"/>
</dbReference>
<name>A0AAD6LAW5_9ROSI</name>
<dbReference type="GO" id="GO:0061630">
    <property type="term" value="F:ubiquitin protein ligase activity"/>
    <property type="evidence" value="ECO:0007669"/>
    <property type="project" value="UniProtKB-EC"/>
</dbReference>
<dbReference type="PROSITE" id="PS50011">
    <property type="entry name" value="PROTEIN_KINASE_DOM"/>
    <property type="match status" value="2"/>
</dbReference>
<comment type="catalytic activity">
    <reaction evidence="1">
        <text>S-ubiquitinyl-[E2 ubiquitin-conjugating enzyme]-L-cysteine + [acceptor protein]-L-lysine = [E2 ubiquitin-conjugating enzyme]-L-cysteine + N(6)-ubiquitinyl-[acceptor protein]-L-lysine.</text>
        <dbReference type="EC" id="2.3.2.27"/>
    </reaction>
</comment>
<evidence type="ECO:0000256" key="1">
    <source>
        <dbReference type="ARBA" id="ARBA00000900"/>
    </source>
</evidence>
<dbReference type="FunFam" id="3.80.10.10:FF:000041">
    <property type="entry name" value="LRR receptor-like serine/threonine-protein kinase ERECTA"/>
    <property type="match status" value="1"/>
</dbReference>
<dbReference type="Gene3D" id="3.30.200.20">
    <property type="entry name" value="Phosphorylase Kinase, domain 1"/>
    <property type="match status" value="2"/>
</dbReference>
<evidence type="ECO:0000256" key="12">
    <source>
        <dbReference type="ARBA" id="ARBA00023136"/>
    </source>
</evidence>
<gene>
    <name evidence="20" type="ORF">NC653_038929</name>
</gene>
<dbReference type="Gene3D" id="3.80.10.10">
    <property type="entry name" value="Ribonuclease Inhibitor"/>
    <property type="match status" value="2"/>
</dbReference>
<dbReference type="Gene3D" id="3.40.50.620">
    <property type="entry name" value="HUPs"/>
    <property type="match status" value="1"/>
</dbReference>
<dbReference type="Gene3D" id="1.10.510.10">
    <property type="entry name" value="Transferase(Phosphotransferase) domain 1"/>
    <property type="match status" value="1"/>
</dbReference>
<dbReference type="Pfam" id="PF13855">
    <property type="entry name" value="LRR_8"/>
    <property type="match status" value="1"/>
</dbReference>
<dbReference type="EC" id="2.3.2.27" evidence="3"/>
<dbReference type="InterPro" id="IPR000719">
    <property type="entry name" value="Prot_kinase_dom"/>
</dbReference>
<dbReference type="InterPro" id="IPR001611">
    <property type="entry name" value="Leu-rich_rpt"/>
</dbReference>
<dbReference type="PANTHER" id="PTHR45647">
    <property type="entry name" value="OS02G0152300 PROTEIN"/>
    <property type="match status" value="1"/>
</dbReference>
<keyword evidence="5 16" id="KW-0812">Transmembrane</keyword>
<evidence type="ECO:0000259" key="19">
    <source>
        <dbReference type="PROSITE" id="PS51352"/>
    </source>
</evidence>
<evidence type="ECO:0000313" key="20">
    <source>
        <dbReference type="EMBL" id="KAJ6956864.1"/>
    </source>
</evidence>
<protein>
    <recommendedName>
        <fullName evidence="3">RING-type E3 ubiquitin transferase</fullName>
        <ecNumber evidence="3">2.3.2.27</ecNumber>
    </recommendedName>
</protein>
<feature type="compositionally biased region" description="Basic and acidic residues" evidence="15">
    <location>
        <begin position="285"/>
        <end position="294"/>
    </location>
</feature>
<evidence type="ECO:0000256" key="6">
    <source>
        <dbReference type="ARBA" id="ARBA00022729"/>
    </source>
</evidence>
<feature type="compositionally biased region" description="Polar residues" evidence="15">
    <location>
        <begin position="1179"/>
        <end position="1190"/>
    </location>
</feature>
<dbReference type="Proteomes" id="UP001164929">
    <property type="component" value="Chromosome 18"/>
</dbReference>
<feature type="transmembrane region" description="Helical" evidence="16">
    <location>
        <begin position="247"/>
        <end position="269"/>
    </location>
</feature>
<dbReference type="InterPro" id="IPR013210">
    <property type="entry name" value="LRR_N_plant-typ"/>
</dbReference>
<keyword evidence="10" id="KW-0067">ATP-binding</keyword>
<dbReference type="CDD" id="cd01989">
    <property type="entry name" value="USP_STK_Ubox_N"/>
    <property type="match status" value="1"/>
</dbReference>
<feature type="domain" description="Protein kinase" evidence="18">
    <location>
        <begin position="327"/>
        <end position="609"/>
    </location>
</feature>
<evidence type="ECO:0000256" key="2">
    <source>
        <dbReference type="ARBA" id="ARBA00004370"/>
    </source>
</evidence>
<comment type="subcellular location">
    <subcellularLocation>
        <location evidence="2">Membrane</location>
    </subcellularLocation>
</comment>
<accession>A0AAD6LAW5</accession>
<evidence type="ECO:0000256" key="7">
    <source>
        <dbReference type="ARBA" id="ARBA00022737"/>
    </source>
</evidence>
<evidence type="ECO:0000256" key="3">
    <source>
        <dbReference type="ARBA" id="ARBA00012483"/>
    </source>
</evidence>
<dbReference type="Pfam" id="PF00582">
    <property type="entry name" value="Usp"/>
    <property type="match status" value="1"/>
</dbReference>
<keyword evidence="13" id="KW-0325">Glycoprotein</keyword>
<dbReference type="Pfam" id="PF07714">
    <property type="entry name" value="PK_Tyr_Ser-Thr"/>
    <property type="match status" value="1"/>
</dbReference>
<evidence type="ECO:0000256" key="8">
    <source>
        <dbReference type="ARBA" id="ARBA00022741"/>
    </source>
</evidence>
<evidence type="ECO:0000256" key="13">
    <source>
        <dbReference type="ARBA" id="ARBA00023180"/>
    </source>
</evidence>
<evidence type="ECO:0000256" key="5">
    <source>
        <dbReference type="ARBA" id="ARBA00022692"/>
    </source>
</evidence>
<evidence type="ECO:0000256" key="15">
    <source>
        <dbReference type="SAM" id="MobiDB-lite"/>
    </source>
</evidence>
<dbReference type="InterPro" id="IPR036249">
    <property type="entry name" value="Thioredoxin-like_sf"/>
</dbReference>
<dbReference type="InterPro" id="IPR011009">
    <property type="entry name" value="Kinase-like_dom_sf"/>
</dbReference>
<feature type="signal peptide" evidence="17">
    <location>
        <begin position="1"/>
        <end position="22"/>
    </location>
</feature>
<dbReference type="PANTHER" id="PTHR45647:SF132">
    <property type="entry name" value="KINASE WITH ADENINE NUCLEOTIDE ALPHA HYDROLASES-LIKE DOMAIN-CONTAINING PROTEIN"/>
    <property type="match status" value="1"/>
</dbReference>
<keyword evidence="11 16" id="KW-1133">Transmembrane helix</keyword>
<dbReference type="GO" id="GO:0004672">
    <property type="term" value="F:protein kinase activity"/>
    <property type="evidence" value="ECO:0007669"/>
    <property type="project" value="InterPro"/>
</dbReference>
<dbReference type="SUPFAM" id="SSF52058">
    <property type="entry name" value="L domain-like"/>
    <property type="match status" value="1"/>
</dbReference>
<dbReference type="GO" id="GO:0016020">
    <property type="term" value="C:membrane"/>
    <property type="evidence" value="ECO:0007669"/>
    <property type="project" value="UniProtKB-SubCell"/>
</dbReference>
<evidence type="ECO:0000313" key="21">
    <source>
        <dbReference type="Proteomes" id="UP001164929"/>
    </source>
</evidence>
<dbReference type="EMBL" id="JAQIZT010000018">
    <property type="protein sequence ID" value="KAJ6956864.1"/>
    <property type="molecule type" value="Genomic_DNA"/>
</dbReference>
<dbReference type="InterPro" id="IPR001245">
    <property type="entry name" value="Ser-Thr/Tyr_kinase_cat_dom"/>
</dbReference>
<dbReference type="GO" id="GO:0005524">
    <property type="term" value="F:ATP binding"/>
    <property type="evidence" value="ECO:0007669"/>
    <property type="project" value="UniProtKB-KW"/>
</dbReference>
<feature type="region of interest" description="Disordered" evidence="15">
    <location>
        <begin position="1175"/>
        <end position="1205"/>
    </location>
</feature>
<feature type="domain" description="Protein kinase" evidence="18">
    <location>
        <begin position="1103"/>
        <end position="1205"/>
    </location>
</feature>
<keyword evidence="9" id="KW-0833">Ubl conjugation pathway</keyword>
<feature type="chain" id="PRO_5041953095" description="RING-type E3 ubiquitin transferase" evidence="17">
    <location>
        <begin position="23"/>
        <end position="1205"/>
    </location>
</feature>
<keyword evidence="14" id="KW-0175">Coiled coil</keyword>
<evidence type="ECO:0000256" key="10">
    <source>
        <dbReference type="ARBA" id="ARBA00022840"/>
    </source>
</evidence>
<keyword evidence="21" id="KW-1185">Reference proteome</keyword>
<evidence type="ECO:0000256" key="17">
    <source>
        <dbReference type="SAM" id="SignalP"/>
    </source>
</evidence>
<dbReference type="InterPro" id="IPR006016">
    <property type="entry name" value="UspA"/>
</dbReference>
<feature type="compositionally biased region" description="Low complexity" evidence="15">
    <location>
        <begin position="1191"/>
        <end position="1205"/>
    </location>
</feature>
<dbReference type="SUPFAM" id="SSF56112">
    <property type="entry name" value="Protein kinase-like (PK-like)"/>
    <property type="match status" value="2"/>
</dbReference>
<dbReference type="Gene3D" id="3.40.30.10">
    <property type="entry name" value="Glutaredoxin"/>
    <property type="match status" value="1"/>
</dbReference>
<feature type="region of interest" description="Disordered" evidence="15">
    <location>
        <begin position="859"/>
        <end position="883"/>
    </location>
</feature>
<comment type="caution">
    <text evidence="20">The sequence shown here is derived from an EMBL/GenBank/DDBJ whole genome shotgun (WGS) entry which is preliminary data.</text>
</comment>
<evidence type="ECO:0000256" key="4">
    <source>
        <dbReference type="ARBA" id="ARBA00022614"/>
    </source>
</evidence>
<evidence type="ECO:0000256" key="16">
    <source>
        <dbReference type="SAM" id="Phobius"/>
    </source>
</evidence>
<evidence type="ECO:0000259" key="18">
    <source>
        <dbReference type="PROSITE" id="PS50011"/>
    </source>
</evidence>
<dbReference type="Pfam" id="PF00085">
    <property type="entry name" value="Thioredoxin"/>
    <property type="match status" value="1"/>
</dbReference>
<keyword evidence="8" id="KW-0547">Nucleotide-binding</keyword>
<dbReference type="InterPro" id="IPR032675">
    <property type="entry name" value="LRR_dom_sf"/>
</dbReference>